<dbReference type="EMBL" id="PGGN01000005">
    <property type="protein sequence ID" value="PSH55374.1"/>
    <property type="molecule type" value="Genomic_DNA"/>
</dbReference>
<dbReference type="AlphaFoldDB" id="A0A2P7AME6"/>
<name>A0A2P7AME6_9HYPH</name>
<keyword evidence="4" id="KW-1185">Reference proteome</keyword>
<dbReference type="OrthoDB" id="100177at2"/>
<sequence>MEVDVNVDARALEGVTEFEAKRELDRLLSDPQFHSTDRNRNFLRFVATEMFEGRAAAVKAYTIAVDVFGRPCSFDPTTDPIVRIEATRLRASLAQYYETHDDEGSVRIELPRGRYIPVFTKAPPQAENLYEAEFVEIAEDKDTYSGWRKAVIRRRLGLAALGAVVCAFLWLISGRAPVFSEKPNVAIEMKSAGNGSDNEAGFIRDYLMTALSQYQTLKLAAEEFPDNTGGSVIRAASSFFWSNRRTSASYKVILKYHTAEDARSVWWQVVDPVTGEALRSGVEQVAVDDKRATDVRRELVVRLANRFADMNGVLNGLELTRELASPALGNGCVLRSAMALRQRDATQLQQARTCLEKTLAATPDDADINAELAIVNLELATPGVPNEATARALNLAKRAVSLSPTSDRAAYAQMLAQCRNGLNEAAFVSGYRALGLNPNNSLIAARLGAMLFSHGRWAEGAGMAIKSGMIEGVLPGDAVLTLALDAYRREDFAQALLRVQQMGRSDDYVANILELAAAGQIQNAAGAREAAKRLNAQRDEFARSFRSEMAHRHYAHEIVEKLAAGLEKAGFPLPSSPPTGRIEGMRPRPAP</sequence>
<evidence type="ECO:0000256" key="2">
    <source>
        <dbReference type="SAM" id="Phobius"/>
    </source>
</evidence>
<evidence type="ECO:0000313" key="4">
    <source>
        <dbReference type="Proteomes" id="UP000241158"/>
    </source>
</evidence>
<feature type="transmembrane region" description="Helical" evidence="2">
    <location>
        <begin position="156"/>
        <end position="173"/>
    </location>
</feature>
<protein>
    <recommendedName>
        <fullName evidence="5">Adenylate cyclase</fullName>
    </recommendedName>
</protein>
<keyword evidence="2" id="KW-0812">Transmembrane</keyword>
<evidence type="ECO:0000256" key="1">
    <source>
        <dbReference type="SAM" id="MobiDB-lite"/>
    </source>
</evidence>
<proteinExistence type="predicted"/>
<dbReference type="InterPro" id="IPR011990">
    <property type="entry name" value="TPR-like_helical_dom_sf"/>
</dbReference>
<reference evidence="4" key="1">
    <citation type="submission" date="2017-11" db="EMBL/GenBank/DDBJ databases">
        <authorList>
            <person name="Kuznetsova I."/>
            <person name="Sazanova A."/>
            <person name="Chirak E."/>
            <person name="Safronova V."/>
            <person name="Willems A."/>
        </authorList>
    </citation>
    <scope>NUCLEOTIDE SEQUENCE [LARGE SCALE GENOMIC DNA]</scope>
    <source>
        <strain evidence="4">PEPV15</strain>
    </source>
</reference>
<accession>A0A2P7AME6</accession>
<feature type="region of interest" description="Disordered" evidence="1">
    <location>
        <begin position="570"/>
        <end position="591"/>
    </location>
</feature>
<evidence type="ECO:0008006" key="5">
    <source>
        <dbReference type="Google" id="ProtNLM"/>
    </source>
</evidence>
<dbReference type="SUPFAM" id="SSF48452">
    <property type="entry name" value="TPR-like"/>
    <property type="match status" value="1"/>
</dbReference>
<dbReference type="Proteomes" id="UP000241158">
    <property type="component" value="Unassembled WGS sequence"/>
</dbReference>
<keyword evidence="2" id="KW-1133">Transmembrane helix</keyword>
<comment type="caution">
    <text evidence="3">The sequence shown here is derived from an EMBL/GenBank/DDBJ whole genome shotgun (WGS) entry which is preliminary data.</text>
</comment>
<dbReference type="RefSeq" id="WP_106718809.1">
    <property type="nucleotide sequence ID" value="NZ_JACHXT010000005.1"/>
</dbReference>
<keyword evidence="2" id="KW-0472">Membrane</keyword>
<gene>
    <name evidence="3" type="ORF">CU100_22205</name>
</gene>
<evidence type="ECO:0000313" key="3">
    <source>
        <dbReference type="EMBL" id="PSH55374.1"/>
    </source>
</evidence>
<organism evidence="3 4">
    <name type="scientific">Phyllobacterium endophyticum</name>
    <dbReference type="NCBI Taxonomy" id="1149773"/>
    <lineage>
        <taxon>Bacteria</taxon>
        <taxon>Pseudomonadati</taxon>
        <taxon>Pseudomonadota</taxon>
        <taxon>Alphaproteobacteria</taxon>
        <taxon>Hyphomicrobiales</taxon>
        <taxon>Phyllobacteriaceae</taxon>
        <taxon>Phyllobacterium</taxon>
    </lineage>
</organism>
<dbReference type="Gene3D" id="1.25.40.10">
    <property type="entry name" value="Tetratricopeptide repeat domain"/>
    <property type="match status" value="1"/>
</dbReference>